<dbReference type="RefSeq" id="WP_256028945.1">
    <property type="nucleotide sequence ID" value="NZ_JAHLKM010000004.1"/>
</dbReference>
<sequence length="138" mass="15078">MNSVTVSRTTDASADDIREAIDRVGPFMEASGFDEVTVDGDTVRVANQVGFATIELTLALVEDSEAALAYEQRDGIFRKMRTRYVVAPADGGTEVTAMTEFELDVAVVGDVLDATVIERQRRAELTAQLEWLEEVCGE</sequence>
<dbReference type="InterPro" id="IPR023393">
    <property type="entry name" value="START-like_dom_sf"/>
</dbReference>
<organism evidence="1 2">
    <name type="scientific">Natronomonas aquatica</name>
    <dbReference type="NCBI Taxonomy" id="2841590"/>
    <lineage>
        <taxon>Archaea</taxon>
        <taxon>Methanobacteriati</taxon>
        <taxon>Methanobacteriota</taxon>
        <taxon>Stenosarchaea group</taxon>
        <taxon>Halobacteria</taxon>
        <taxon>Halobacteriales</taxon>
        <taxon>Natronomonadaceae</taxon>
        <taxon>Natronomonas</taxon>
    </lineage>
</organism>
<proteinExistence type="predicted"/>
<dbReference type="AlphaFoldDB" id="A0A9R1CST4"/>
<dbReference type="Gene3D" id="3.30.530.20">
    <property type="match status" value="1"/>
</dbReference>
<reference evidence="1" key="1">
    <citation type="journal article" date="2023" name="Front. Microbiol.">
        <title>Genomic-based phylogenetic and metabolic analyses of the genus Natronomonas, and description of Natronomonas aquatica sp. nov.</title>
        <authorList>
            <person name="Garcia-Roldan A."/>
            <person name="Duran-Viseras A."/>
            <person name="de la Haba R.R."/>
            <person name="Corral P."/>
            <person name="Sanchez-Porro C."/>
            <person name="Ventosa A."/>
        </authorList>
    </citation>
    <scope>NUCLEOTIDE SEQUENCE</scope>
    <source>
        <strain evidence="1">F2-12</strain>
    </source>
</reference>
<evidence type="ECO:0000313" key="1">
    <source>
        <dbReference type="EMBL" id="MCQ4332971.1"/>
    </source>
</evidence>
<gene>
    <name evidence="1" type="ORF">KM295_05550</name>
</gene>
<dbReference type="EMBL" id="JAHLKM010000004">
    <property type="protein sequence ID" value="MCQ4332971.1"/>
    <property type="molecule type" value="Genomic_DNA"/>
</dbReference>
<accession>A0A9R1CST4</accession>
<dbReference type="Pfam" id="PF10604">
    <property type="entry name" value="Polyketide_cyc2"/>
    <property type="match status" value="1"/>
</dbReference>
<protein>
    <submittedName>
        <fullName evidence="1">SRPBCC family protein</fullName>
    </submittedName>
</protein>
<dbReference type="Proteomes" id="UP001139494">
    <property type="component" value="Unassembled WGS sequence"/>
</dbReference>
<name>A0A9R1CST4_9EURY</name>
<dbReference type="InterPro" id="IPR019587">
    <property type="entry name" value="Polyketide_cyclase/dehydratase"/>
</dbReference>
<keyword evidence="2" id="KW-1185">Reference proteome</keyword>
<dbReference type="SUPFAM" id="SSF55961">
    <property type="entry name" value="Bet v1-like"/>
    <property type="match status" value="1"/>
</dbReference>
<comment type="caution">
    <text evidence="1">The sequence shown here is derived from an EMBL/GenBank/DDBJ whole genome shotgun (WGS) entry which is preliminary data.</text>
</comment>
<evidence type="ECO:0000313" key="2">
    <source>
        <dbReference type="Proteomes" id="UP001139494"/>
    </source>
</evidence>